<protein>
    <recommendedName>
        <fullName evidence="2">DUF6604 domain-containing protein</fullName>
    </recommendedName>
</protein>
<dbReference type="PANTHER" id="PTHR38795:SF1">
    <property type="entry name" value="DUF6604 DOMAIN-CONTAINING PROTEIN"/>
    <property type="match status" value="1"/>
</dbReference>
<feature type="region of interest" description="Disordered" evidence="1">
    <location>
        <begin position="37"/>
        <end position="91"/>
    </location>
</feature>
<comment type="caution">
    <text evidence="3">The sequence shown here is derived from an EMBL/GenBank/DDBJ whole genome shotgun (WGS) entry which is preliminary data.</text>
</comment>
<accession>A0A9P5HD72</accession>
<sequence length="858" mass="93994">MPPPGFLSTYHKYKRDTDVVASWLAVTAKQHGYTAPIFVPPPASVPVNKSNAPPARRLKGKARKEAKQQQNQQHDVNPSNINKNDAPDLSPKPKHVLAIRDFVPLAEFIADKLTTSPSEMDHGAGIPLFFSTALGRAISVRKAFSTSLGDIKGHLNLQANATHAHFVNVLEKVLHVLPNVEGSSGGAFNMASMKNAANAVRDDSSKTTKSQDFNFFDVLQVFEPSDDFLNAPDAVPLASSSSIDLEYTVKYDDSGVECVFAFAALLKDLINLREEVGNLWNEYRSGKIDLAAAAVGANLATELARSMEEEMAPLLKKYDGVSVMLPQFFTAACNSLGLDPSQKERVTDDMNFACYDMGVTFMCNVASLLTAIRAAVPHNPQAMSSYNGKFGWYDAKIAHQENTNNCQLWAQEKAALLEVVSDITLLFELKGIPVHDEFARGIKTMLETQELPVWLCFAAQNYLDTLRLFGPGVIKPLAEFHRFHETTTELLGCVNMAEYTSDLKKDVKNLREMATVKMEGKDIFSIVGAALSHDSRSERAKRPSSFLLHNPLFCGLWIHYARVLFHEIGVKCAAKPGAVLCAVQLYAAVRQQQQNSSAEVLEWPEIDRLLAIQGPGAFFVGAEPPESPKAHFKNYCMSRGISPANWLADTKRRKAKGNRVPVQTSRAGIRELKFGAPASQWCAARAGAREEATSTSRVWNAEVVQNILEWSGWFEIKEEEQAKKDEAAEAKSQAGAAVDGKTKTRAKSAPARPALTAPQLVHDIAHVIHAEASDLVFNYFAIHEMSRGLLEQVRANADDIGLPHIPHIMTDVDIAGFVFAIAAEELAPSSGQSQRVLDKVAKGMRHYVAADSDGFALG</sequence>
<evidence type="ECO:0000313" key="4">
    <source>
        <dbReference type="Proteomes" id="UP000722485"/>
    </source>
</evidence>
<name>A0A9P5HD72_9HYPO</name>
<dbReference type="EMBL" id="JAANBB010000021">
    <property type="protein sequence ID" value="KAF7555341.1"/>
    <property type="molecule type" value="Genomic_DNA"/>
</dbReference>
<feature type="region of interest" description="Disordered" evidence="1">
    <location>
        <begin position="724"/>
        <end position="751"/>
    </location>
</feature>
<proteinExistence type="predicted"/>
<evidence type="ECO:0000256" key="1">
    <source>
        <dbReference type="SAM" id="MobiDB-lite"/>
    </source>
</evidence>
<feature type="domain" description="DUF6604" evidence="2">
    <location>
        <begin position="12"/>
        <end position="313"/>
    </location>
</feature>
<dbReference type="Proteomes" id="UP000722485">
    <property type="component" value="Unassembled WGS sequence"/>
</dbReference>
<dbReference type="InterPro" id="IPR046539">
    <property type="entry name" value="DUF6604"/>
</dbReference>
<organism evidence="3 4">
    <name type="scientific">Cylindrodendrum hubeiense</name>
    <dbReference type="NCBI Taxonomy" id="595255"/>
    <lineage>
        <taxon>Eukaryota</taxon>
        <taxon>Fungi</taxon>
        <taxon>Dikarya</taxon>
        <taxon>Ascomycota</taxon>
        <taxon>Pezizomycotina</taxon>
        <taxon>Sordariomycetes</taxon>
        <taxon>Hypocreomycetidae</taxon>
        <taxon>Hypocreales</taxon>
        <taxon>Nectriaceae</taxon>
        <taxon>Cylindrodendrum</taxon>
    </lineage>
</organism>
<dbReference type="Pfam" id="PF20253">
    <property type="entry name" value="DUF6604"/>
    <property type="match status" value="1"/>
</dbReference>
<dbReference type="PANTHER" id="PTHR38795">
    <property type="entry name" value="DUF6604 DOMAIN-CONTAINING PROTEIN"/>
    <property type="match status" value="1"/>
</dbReference>
<reference evidence="3" key="1">
    <citation type="submission" date="2020-03" db="EMBL/GenBank/DDBJ databases">
        <title>Draft Genome Sequence of Cylindrodendrum hubeiense.</title>
        <authorList>
            <person name="Buettner E."/>
            <person name="Kellner H."/>
        </authorList>
    </citation>
    <scope>NUCLEOTIDE SEQUENCE</scope>
    <source>
        <strain evidence="3">IHI 201604</strain>
    </source>
</reference>
<feature type="compositionally biased region" description="Polar residues" evidence="1">
    <location>
        <begin position="68"/>
        <end position="83"/>
    </location>
</feature>
<gene>
    <name evidence="3" type="ORF">G7Z17_g2208</name>
</gene>
<keyword evidence="4" id="KW-1185">Reference proteome</keyword>
<evidence type="ECO:0000259" key="2">
    <source>
        <dbReference type="Pfam" id="PF20253"/>
    </source>
</evidence>
<dbReference type="OrthoDB" id="5238236at2759"/>
<evidence type="ECO:0000313" key="3">
    <source>
        <dbReference type="EMBL" id="KAF7555341.1"/>
    </source>
</evidence>
<dbReference type="AlphaFoldDB" id="A0A9P5HD72"/>